<name>A0A6C0J5I6_9ZZZZ</name>
<accession>A0A6C0J5I6</accession>
<organism evidence="1">
    <name type="scientific">viral metagenome</name>
    <dbReference type="NCBI Taxonomy" id="1070528"/>
    <lineage>
        <taxon>unclassified sequences</taxon>
        <taxon>metagenomes</taxon>
        <taxon>organismal metagenomes</taxon>
    </lineage>
</organism>
<evidence type="ECO:0000313" key="1">
    <source>
        <dbReference type="EMBL" id="QHU00563.1"/>
    </source>
</evidence>
<protein>
    <submittedName>
        <fullName evidence="1">Uncharacterized protein</fullName>
    </submittedName>
</protein>
<dbReference type="AlphaFoldDB" id="A0A6C0J5I6"/>
<dbReference type="EMBL" id="MN740328">
    <property type="protein sequence ID" value="QHU00563.1"/>
    <property type="molecule type" value="Genomic_DNA"/>
</dbReference>
<sequence length="186" mass="21003">MEPLSELNILSSVDKHITITVIGDTTKTILLQLWANNITEIPGAWSTIINDNIICLIWDIMLGSTVHMFPSSSVNHSIIVYDMPLRKTDQRALKYNIQDYLKHAVSMKGNLKNTSCIIIKGPDTGPGTKIGEIIRACKTQYVKTYIVNNSKSDISSLKYMIRDIATSCYSYRVNKCNNNLLKYLRT</sequence>
<proteinExistence type="predicted"/>
<reference evidence="1" key="1">
    <citation type="journal article" date="2020" name="Nature">
        <title>Giant virus diversity and host interactions through global metagenomics.</title>
        <authorList>
            <person name="Schulz F."/>
            <person name="Roux S."/>
            <person name="Paez-Espino D."/>
            <person name="Jungbluth S."/>
            <person name="Walsh D.A."/>
            <person name="Denef V.J."/>
            <person name="McMahon K.D."/>
            <person name="Konstantinidis K.T."/>
            <person name="Eloe-Fadrosh E.A."/>
            <person name="Kyrpides N.C."/>
            <person name="Woyke T."/>
        </authorList>
    </citation>
    <scope>NUCLEOTIDE SEQUENCE</scope>
    <source>
        <strain evidence="1">GVMAG-M-3300025860-20</strain>
    </source>
</reference>